<dbReference type="EMBL" id="JACHMY010000001">
    <property type="protein sequence ID" value="MBB5840172.1"/>
    <property type="molecule type" value="Genomic_DNA"/>
</dbReference>
<dbReference type="SMART" id="SM00418">
    <property type="entry name" value="HTH_ARSR"/>
    <property type="match status" value="1"/>
</dbReference>
<dbReference type="Gene3D" id="1.10.10.10">
    <property type="entry name" value="Winged helix-like DNA-binding domain superfamily/Winged helix DNA-binding domain"/>
    <property type="match status" value="1"/>
</dbReference>
<evidence type="ECO:0000256" key="2">
    <source>
        <dbReference type="ARBA" id="ARBA00023125"/>
    </source>
</evidence>
<evidence type="ECO:0000313" key="6">
    <source>
        <dbReference type="Proteomes" id="UP000549971"/>
    </source>
</evidence>
<sequence>MQISLEIDDLTNVRLVPPGPVLETVWAGRTLRPHAPYDAQRWQVQWRQGVAPRVARNGPVRRLLEVVSPRYEIVDLCLPSVGAGDLDDGLERLKQLGPAYYRLELGMNAAVRHLPRHVPRWTERLAEKDPRPRDELVDGVRRLHELGLRDGAAAAGADAAQRFIADRTKDLAAGGLSRMLDNLHPWIRWHAPVLTIDVPGDPPVHAPRPAGGRGLVLAPSIFATGVQYYFDGAQRLPSLLVFPIDPWTPYDRPARPKLDQLLGRKRAAMLIVLASADMCTSDLARSCGISASAASEHARVLREAGLVTTDRSRRAMHSITPAGTTLLGDNAHAQLPTQASGA</sequence>
<dbReference type="GO" id="GO:0003677">
    <property type="term" value="F:DNA binding"/>
    <property type="evidence" value="ECO:0007669"/>
    <property type="project" value="UniProtKB-KW"/>
</dbReference>
<evidence type="ECO:0000256" key="1">
    <source>
        <dbReference type="ARBA" id="ARBA00023015"/>
    </source>
</evidence>
<keyword evidence="6" id="KW-1185">Reference proteome</keyword>
<dbReference type="AlphaFoldDB" id="A0A7W9JDJ0"/>
<protein>
    <submittedName>
        <fullName evidence="5">DNA-binding transcriptional ArsR family regulator</fullName>
    </submittedName>
</protein>
<dbReference type="SUPFAM" id="SSF46785">
    <property type="entry name" value="Winged helix' DNA-binding domain"/>
    <property type="match status" value="1"/>
</dbReference>
<dbReference type="RefSeq" id="WP_184802336.1">
    <property type="nucleotide sequence ID" value="NZ_JACHMY010000001.1"/>
</dbReference>
<dbReference type="InterPro" id="IPR001845">
    <property type="entry name" value="HTH_ArsR_DNA-bd_dom"/>
</dbReference>
<proteinExistence type="predicted"/>
<gene>
    <name evidence="5" type="ORF">HDA39_006906</name>
</gene>
<name>A0A7W9JDJ0_9ACTN</name>
<keyword evidence="3" id="KW-0804">Transcription</keyword>
<dbReference type="PANTHER" id="PTHR43132">
    <property type="entry name" value="ARSENICAL RESISTANCE OPERON REPRESSOR ARSR-RELATED"/>
    <property type="match status" value="1"/>
</dbReference>
<reference evidence="5 6" key="1">
    <citation type="submission" date="2020-08" db="EMBL/GenBank/DDBJ databases">
        <title>Sequencing the genomes of 1000 actinobacteria strains.</title>
        <authorList>
            <person name="Klenk H.-P."/>
        </authorList>
    </citation>
    <scope>NUCLEOTIDE SEQUENCE [LARGE SCALE GENOMIC DNA]</scope>
    <source>
        <strain evidence="5 6">DSM 28967</strain>
    </source>
</reference>
<keyword evidence="2 5" id="KW-0238">DNA-binding</keyword>
<comment type="caution">
    <text evidence="5">The sequence shown here is derived from an EMBL/GenBank/DDBJ whole genome shotgun (WGS) entry which is preliminary data.</text>
</comment>
<evidence type="ECO:0000259" key="4">
    <source>
        <dbReference type="SMART" id="SM00418"/>
    </source>
</evidence>
<dbReference type="CDD" id="cd00090">
    <property type="entry name" value="HTH_ARSR"/>
    <property type="match status" value="1"/>
</dbReference>
<dbReference type="Proteomes" id="UP000549971">
    <property type="component" value="Unassembled WGS sequence"/>
</dbReference>
<dbReference type="InterPro" id="IPR036390">
    <property type="entry name" value="WH_DNA-bd_sf"/>
</dbReference>
<keyword evidence="1" id="KW-0805">Transcription regulation</keyword>
<dbReference type="InterPro" id="IPR036388">
    <property type="entry name" value="WH-like_DNA-bd_sf"/>
</dbReference>
<dbReference type="PANTHER" id="PTHR43132:SF8">
    <property type="entry name" value="HTH-TYPE TRANSCRIPTIONAL REGULATOR KMTR"/>
    <property type="match status" value="1"/>
</dbReference>
<evidence type="ECO:0000313" key="5">
    <source>
        <dbReference type="EMBL" id="MBB5840172.1"/>
    </source>
</evidence>
<evidence type="ECO:0000256" key="3">
    <source>
        <dbReference type="ARBA" id="ARBA00023163"/>
    </source>
</evidence>
<dbReference type="GO" id="GO:0003700">
    <property type="term" value="F:DNA-binding transcription factor activity"/>
    <property type="evidence" value="ECO:0007669"/>
    <property type="project" value="InterPro"/>
</dbReference>
<accession>A0A7W9JDJ0</accession>
<dbReference type="InterPro" id="IPR011991">
    <property type="entry name" value="ArsR-like_HTH"/>
</dbReference>
<dbReference type="InterPro" id="IPR051011">
    <property type="entry name" value="Metal_resp_trans_reg"/>
</dbReference>
<dbReference type="Pfam" id="PF01022">
    <property type="entry name" value="HTH_5"/>
    <property type="match status" value="1"/>
</dbReference>
<organism evidence="5 6">
    <name type="scientific">Kribbella italica</name>
    <dbReference type="NCBI Taxonomy" id="1540520"/>
    <lineage>
        <taxon>Bacteria</taxon>
        <taxon>Bacillati</taxon>
        <taxon>Actinomycetota</taxon>
        <taxon>Actinomycetes</taxon>
        <taxon>Propionibacteriales</taxon>
        <taxon>Kribbellaceae</taxon>
        <taxon>Kribbella</taxon>
    </lineage>
</organism>
<feature type="domain" description="HTH arsR-type" evidence="4">
    <location>
        <begin position="260"/>
        <end position="332"/>
    </location>
</feature>